<dbReference type="Proteomes" id="UP000544052">
    <property type="component" value="Unassembled WGS sequence"/>
</dbReference>
<evidence type="ECO:0000256" key="3">
    <source>
        <dbReference type="SAM" id="Phobius"/>
    </source>
</evidence>
<organism evidence="5 6">
    <name type="scientific">Limosilactobacillus fastidiosus</name>
    <dbReference type="NCBI Taxonomy" id="2759855"/>
    <lineage>
        <taxon>Bacteria</taxon>
        <taxon>Bacillati</taxon>
        <taxon>Bacillota</taxon>
        <taxon>Bacilli</taxon>
        <taxon>Lactobacillales</taxon>
        <taxon>Lactobacillaceae</taxon>
        <taxon>Limosilactobacillus</taxon>
    </lineage>
</organism>
<name>A0A7W3YB50_9LACO</name>
<dbReference type="EMBL" id="JACIUZ010000015">
    <property type="protein sequence ID" value="MBB1062398.1"/>
    <property type="molecule type" value="Genomic_DNA"/>
</dbReference>
<evidence type="ECO:0000313" key="6">
    <source>
        <dbReference type="Proteomes" id="UP000518255"/>
    </source>
</evidence>
<feature type="region of interest" description="Disordered" evidence="2">
    <location>
        <begin position="652"/>
        <end position="673"/>
    </location>
</feature>
<feature type="compositionally biased region" description="Polar residues" evidence="2">
    <location>
        <begin position="275"/>
        <end position="287"/>
    </location>
</feature>
<evidence type="ECO:0000313" key="5">
    <source>
        <dbReference type="EMBL" id="MBB1085304.1"/>
    </source>
</evidence>
<evidence type="ECO:0000256" key="2">
    <source>
        <dbReference type="SAM" id="MobiDB-lite"/>
    </source>
</evidence>
<dbReference type="RefSeq" id="WP_182580047.1">
    <property type="nucleotide sequence ID" value="NZ_JACIUY010000011.1"/>
</dbReference>
<gene>
    <name evidence="5" type="ORF">H5R63_00530</name>
    <name evidence="4" type="ORF">H5R64_01040</name>
</gene>
<feature type="coiled-coil region" evidence="1">
    <location>
        <begin position="470"/>
        <end position="497"/>
    </location>
</feature>
<comment type="caution">
    <text evidence="5">The sequence shown here is derived from an EMBL/GenBank/DDBJ whole genome shotgun (WGS) entry which is preliminary data.</text>
</comment>
<dbReference type="EMBL" id="JACIUY010000011">
    <property type="protein sequence ID" value="MBB1085304.1"/>
    <property type="molecule type" value="Genomic_DNA"/>
</dbReference>
<feature type="region of interest" description="Disordered" evidence="2">
    <location>
        <begin position="275"/>
        <end position="295"/>
    </location>
</feature>
<keyword evidence="1" id="KW-0175">Coiled coil</keyword>
<sequence length="825" mass="92583">MGLINKLFGHGKGLPFDDHYLVRFELAKEFAPENNAEVKNALDSVSGEQKQNNKPAINETLPFASFESAEDFFIKLRDIAAKTAKPITFAYFSIWEYDPDEKTKVGKIGSPDGNPHEKIRLEGEGHEFFISSEYQNMTVKIFEEIFNDPENNGTYEEKIDYCNEIRDAYLRSTHLSENEVAKLPTVEEAESGNVKLTIPALANPSMVKDDTPVRADTPIYDPSSQSLYDPHSQSATAAIPVNNTPKEAPVTTNSSASSLIESVNSEGVRTLGVSSTVAAPASQTQSEAPKVDHSLTRRTIRKSIEDQAQDQVANAQTKGHVEAPQFSVSVFDPVEPGTEGYVDYQVNQKRKTFNVELRKIASQISDKNEKAIIKDRQEASKKVDQAVKKFHAEHQHDDDKIFSDIQAIMQEKANVKIDEANQKLDIDQQKQLDQAQEAYHAQVHEIEHQTKIKKQDSESSINQKYTEQAESIFKDRLSKHDAELQKAEEELVQKLSLQLELNARTLSSQLRSDGDKVLQEAFHKMNDDLDKFKLKAIQENNSAKEVNISQQRVENEKHRLESPFEDLKQANQKLQEVERQLGSVTSERNKLQKINEDQEALLHANKHTIDGLHQQVNNLTTKQANDKVNKSNTETNEMIDKLVSLQVAKMLGNDTPNSQASETNKQPANSPVSDHQMKLMLKGFRRLTTGLVVFSLLLIGAGGYTIYHQQQVHNQQMVEMTKTMNAKVAAAKKATPQSISQSEANKKALVALHENSRSKLAKYSNERYYDLDKAIIDNDASAANAAVKAMENDLKMNDHYRATQAQNLLQTAGNNYLATRVDEAN</sequence>
<reference evidence="6 7" key="1">
    <citation type="submission" date="2020-07" db="EMBL/GenBank/DDBJ databases">
        <title>Description of Limosilactobacillus balticus sp. nov., Limosilactobacillus agrestis sp. nov., Limosilactobacillus albertensis sp. nov., Limosilactobacillus rudii sp. nov., Limosilactobacillus fastidiosus sp. nov., five novel Limosilactobacillus species isolated from the vertebrate gastrointestinal tract, and proposal of 6 subspecies of Limosilactobacillus reuteri adapted to the gastrointestinal tract of specific vertebrate hosts.</title>
        <authorList>
            <person name="Li F."/>
            <person name="Cheng C."/>
            <person name="Zheng J."/>
            <person name="Quevedo R.M."/>
            <person name="Li J."/>
            <person name="Roos S."/>
            <person name="Gaenzle M.G."/>
            <person name="Walter J."/>
        </authorList>
    </citation>
    <scope>NUCLEOTIDE SEQUENCE [LARGE SCALE GENOMIC DNA]</scope>
    <source>
        <strain evidence="5 6">WF-MA3-C</strain>
        <strain evidence="4 7">WF-MO7-1</strain>
    </source>
</reference>
<evidence type="ECO:0000256" key="1">
    <source>
        <dbReference type="SAM" id="Coils"/>
    </source>
</evidence>
<keyword evidence="3" id="KW-0472">Membrane</keyword>
<keyword evidence="3" id="KW-0812">Transmembrane</keyword>
<feature type="coiled-coil region" evidence="1">
    <location>
        <begin position="560"/>
        <end position="594"/>
    </location>
</feature>
<evidence type="ECO:0000313" key="4">
    <source>
        <dbReference type="EMBL" id="MBB1062398.1"/>
    </source>
</evidence>
<dbReference type="AlphaFoldDB" id="A0A7W3YB50"/>
<protein>
    <submittedName>
        <fullName evidence="5">Uncharacterized protein</fullName>
    </submittedName>
</protein>
<feature type="compositionally biased region" description="Polar residues" evidence="2">
    <location>
        <begin position="654"/>
        <end position="673"/>
    </location>
</feature>
<keyword evidence="7" id="KW-1185">Reference proteome</keyword>
<keyword evidence="3" id="KW-1133">Transmembrane helix</keyword>
<evidence type="ECO:0000313" key="7">
    <source>
        <dbReference type="Proteomes" id="UP000544052"/>
    </source>
</evidence>
<proteinExistence type="predicted"/>
<accession>A0A7W3YB50</accession>
<feature type="transmembrane region" description="Helical" evidence="3">
    <location>
        <begin position="687"/>
        <end position="707"/>
    </location>
</feature>
<dbReference type="Proteomes" id="UP000518255">
    <property type="component" value="Unassembled WGS sequence"/>
</dbReference>